<proteinExistence type="predicted"/>
<evidence type="ECO:0000313" key="2">
    <source>
        <dbReference type="Proteomes" id="UP001196413"/>
    </source>
</evidence>
<evidence type="ECO:0000313" key="1">
    <source>
        <dbReference type="EMBL" id="KAJ1346478.1"/>
    </source>
</evidence>
<keyword evidence="2" id="KW-1185">Reference proteome</keyword>
<comment type="caution">
    <text evidence="1">The sequence shown here is derived from an EMBL/GenBank/DDBJ whole genome shotgun (WGS) entry which is preliminary data.</text>
</comment>
<sequence length="65" mass="7237">MKILKFPRSIRFFRFHPSSTKIFKKSYVRGWTRLVLSDCCPTPGLSAAGADHECPQGTPVIAAGR</sequence>
<accession>A0AAD5LWS1</accession>
<name>A0AAD5LWS1_PARTN</name>
<dbReference type="EMBL" id="JAHQIW010000178">
    <property type="protein sequence ID" value="KAJ1346478.1"/>
    <property type="molecule type" value="Genomic_DNA"/>
</dbReference>
<organism evidence="1 2">
    <name type="scientific">Parelaphostrongylus tenuis</name>
    <name type="common">Meningeal worm</name>
    <dbReference type="NCBI Taxonomy" id="148309"/>
    <lineage>
        <taxon>Eukaryota</taxon>
        <taxon>Metazoa</taxon>
        <taxon>Ecdysozoa</taxon>
        <taxon>Nematoda</taxon>
        <taxon>Chromadorea</taxon>
        <taxon>Rhabditida</taxon>
        <taxon>Rhabditina</taxon>
        <taxon>Rhabditomorpha</taxon>
        <taxon>Strongyloidea</taxon>
        <taxon>Metastrongylidae</taxon>
        <taxon>Parelaphostrongylus</taxon>
    </lineage>
</organism>
<dbReference type="AlphaFoldDB" id="A0AAD5LWS1"/>
<reference evidence="1" key="1">
    <citation type="submission" date="2021-06" db="EMBL/GenBank/DDBJ databases">
        <title>Parelaphostrongylus tenuis whole genome reference sequence.</title>
        <authorList>
            <person name="Garwood T.J."/>
            <person name="Larsen P.A."/>
            <person name="Fountain-Jones N.M."/>
            <person name="Garbe J.R."/>
            <person name="Macchietto M.G."/>
            <person name="Kania S.A."/>
            <person name="Gerhold R.W."/>
            <person name="Richards J.E."/>
            <person name="Wolf T.M."/>
        </authorList>
    </citation>
    <scope>NUCLEOTIDE SEQUENCE</scope>
    <source>
        <strain evidence="1">MNPRO001-30</strain>
        <tissue evidence="1">Meninges</tissue>
    </source>
</reference>
<dbReference type="Proteomes" id="UP001196413">
    <property type="component" value="Unassembled WGS sequence"/>
</dbReference>
<protein>
    <submittedName>
        <fullName evidence="1">Uncharacterized protein</fullName>
    </submittedName>
</protein>
<gene>
    <name evidence="1" type="ORF">KIN20_001268</name>
</gene>